<dbReference type="EMBL" id="CATQJL010000316">
    <property type="protein sequence ID" value="CAJ0607572.1"/>
    <property type="molecule type" value="Genomic_DNA"/>
</dbReference>
<proteinExistence type="predicted"/>
<keyword evidence="3" id="KW-1185">Reference proteome</keyword>
<keyword evidence="1" id="KW-0732">Signal</keyword>
<name>A0AA36HCC5_CYLNA</name>
<feature type="signal peptide" evidence="1">
    <location>
        <begin position="1"/>
        <end position="21"/>
    </location>
</feature>
<dbReference type="Proteomes" id="UP001176961">
    <property type="component" value="Unassembled WGS sequence"/>
</dbReference>
<comment type="caution">
    <text evidence="2">The sequence shown here is derived from an EMBL/GenBank/DDBJ whole genome shotgun (WGS) entry which is preliminary data.</text>
</comment>
<protein>
    <submittedName>
        <fullName evidence="2">Uncharacterized protein</fullName>
    </submittedName>
</protein>
<accession>A0AA36HCC5</accession>
<organism evidence="2 3">
    <name type="scientific">Cylicocyclus nassatus</name>
    <name type="common">Nematode worm</name>
    <dbReference type="NCBI Taxonomy" id="53992"/>
    <lineage>
        <taxon>Eukaryota</taxon>
        <taxon>Metazoa</taxon>
        <taxon>Ecdysozoa</taxon>
        <taxon>Nematoda</taxon>
        <taxon>Chromadorea</taxon>
        <taxon>Rhabditida</taxon>
        <taxon>Rhabditina</taxon>
        <taxon>Rhabditomorpha</taxon>
        <taxon>Strongyloidea</taxon>
        <taxon>Strongylidae</taxon>
        <taxon>Cylicocyclus</taxon>
    </lineage>
</organism>
<dbReference type="AlphaFoldDB" id="A0AA36HCC5"/>
<sequence>MMRHFVAFSLLLFVLKITVEATKVVPNYALCSVFIGDSGCRAGCSKQLNCQNGHCKKVTKGLFTIRCVCEDCPGGQQTRELPGAFLSFLRKIPV</sequence>
<feature type="chain" id="PRO_5041295053" evidence="1">
    <location>
        <begin position="22"/>
        <end position="94"/>
    </location>
</feature>
<evidence type="ECO:0000313" key="3">
    <source>
        <dbReference type="Proteomes" id="UP001176961"/>
    </source>
</evidence>
<evidence type="ECO:0000313" key="2">
    <source>
        <dbReference type="EMBL" id="CAJ0607572.1"/>
    </source>
</evidence>
<reference evidence="2" key="1">
    <citation type="submission" date="2023-07" db="EMBL/GenBank/DDBJ databases">
        <authorList>
            <consortium name="CYATHOMIX"/>
        </authorList>
    </citation>
    <scope>NUCLEOTIDE SEQUENCE</scope>
    <source>
        <strain evidence="2">N/A</strain>
    </source>
</reference>
<evidence type="ECO:0000256" key="1">
    <source>
        <dbReference type="SAM" id="SignalP"/>
    </source>
</evidence>
<gene>
    <name evidence="2" type="ORF">CYNAS_LOCUS19555</name>
</gene>